<accession>A0A2T1HYG1</accession>
<protein>
    <submittedName>
        <fullName evidence="4">Resolvase</fullName>
    </submittedName>
</protein>
<evidence type="ECO:0000313" key="5">
    <source>
        <dbReference type="Proteomes" id="UP000239772"/>
    </source>
</evidence>
<dbReference type="RefSeq" id="WP_106335110.1">
    <property type="nucleotide sequence ID" value="NZ_PVZS01000002.1"/>
</dbReference>
<dbReference type="AlphaFoldDB" id="A0A2T1HYG1"/>
<comment type="caution">
    <text evidence="4">The sequence shown here is derived from an EMBL/GenBank/DDBJ whole genome shotgun (WGS) entry which is preliminary data.</text>
</comment>
<gene>
    <name evidence="4" type="ORF">SLNSH_02750</name>
</gene>
<dbReference type="Proteomes" id="UP000239772">
    <property type="component" value="Unassembled WGS sequence"/>
</dbReference>
<reference evidence="5" key="1">
    <citation type="submission" date="2018-03" db="EMBL/GenBank/DDBJ databases">
        <authorList>
            <person name="Sun L."/>
            <person name="Liu H."/>
            <person name="Chen W."/>
            <person name="Huang K."/>
            <person name="Liu W."/>
            <person name="Gao X."/>
        </authorList>
    </citation>
    <scope>NUCLEOTIDE SEQUENCE [LARGE SCALE GENOMIC DNA]</scope>
    <source>
        <strain evidence="5">SH9</strain>
    </source>
</reference>
<proteinExistence type="predicted"/>
<dbReference type="EMBL" id="PVZS01000002">
    <property type="protein sequence ID" value="PSC06732.1"/>
    <property type="molecule type" value="Genomic_DNA"/>
</dbReference>
<sequence>MFSYVAYYRVSTRKQSLGLDAQRASVEAFVSQQGGQLVGPAFIEQESGGDNDRAQLHAAMAFAKANNAWVVVSKLDRLSRDVEYIASLMNKGVRFVVAELGHDVDPFVLHLYAALAEKERKLISERTRAALGAIKTGVRATKSGNPLGNPRAAEAAVLGAAAASEQAKERRAAILPAIEKCKAAGASTLAEIADCLNRLGHKTPRGGSWGPTQVRRVLTA</sequence>
<keyword evidence="1" id="KW-0238">DNA-binding</keyword>
<dbReference type="InterPro" id="IPR006119">
    <property type="entry name" value="Resolv_N"/>
</dbReference>
<dbReference type="Gene3D" id="3.40.50.1390">
    <property type="entry name" value="Resolvase, N-terminal catalytic domain"/>
    <property type="match status" value="1"/>
</dbReference>
<evidence type="ECO:0000313" key="4">
    <source>
        <dbReference type="EMBL" id="PSC06732.1"/>
    </source>
</evidence>
<organism evidence="4 5">
    <name type="scientific">Alsobacter soli</name>
    <dbReference type="NCBI Taxonomy" id="2109933"/>
    <lineage>
        <taxon>Bacteria</taxon>
        <taxon>Pseudomonadati</taxon>
        <taxon>Pseudomonadota</taxon>
        <taxon>Alphaproteobacteria</taxon>
        <taxon>Hyphomicrobiales</taxon>
        <taxon>Alsobacteraceae</taxon>
        <taxon>Alsobacter</taxon>
    </lineage>
</organism>
<dbReference type="SUPFAM" id="SSF53041">
    <property type="entry name" value="Resolvase-like"/>
    <property type="match status" value="1"/>
</dbReference>
<dbReference type="CDD" id="cd03768">
    <property type="entry name" value="SR_ResInv"/>
    <property type="match status" value="1"/>
</dbReference>
<dbReference type="InterPro" id="IPR050639">
    <property type="entry name" value="SSR_resolvase"/>
</dbReference>
<dbReference type="GO" id="GO:0003677">
    <property type="term" value="F:DNA binding"/>
    <property type="evidence" value="ECO:0007669"/>
    <property type="project" value="UniProtKB-KW"/>
</dbReference>
<dbReference type="Pfam" id="PF00239">
    <property type="entry name" value="Resolvase"/>
    <property type="match status" value="1"/>
</dbReference>
<name>A0A2T1HYG1_9HYPH</name>
<keyword evidence="5" id="KW-1185">Reference proteome</keyword>
<evidence type="ECO:0000259" key="3">
    <source>
        <dbReference type="SMART" id="SM00857"/>
    </source>
</evidence>
<dbReference type="GO" id="GO:0000150">
    <property type="term" value="F:DNA strand exchange activity"/>
    <property type="evidence" value="ECO:0007669"/>
    <property type="project" value="InterPro"/>
</dbReference>
<evidence type="ECO:0000256" key="1">
    <source>
        <dbReference type="ARBA" id="ARBA00023125"/>
    </source>
</evidence>
<dbReference type="SMART" id="SM00857">
    <property type="entry name" value="Resolvase"/>
    <property type="match status" value="1"/>
</dbReference>
<evidence type="ECO:0000256" key="2">
    <source>
        <dbReference type="ARBA" id="ARBA00023172"/>
    </source>
</evidence>
<feature type="domain" description="Resolvase/invertase-type recombinase catalytic" evidence="3">
    <location>
        <begin position="4"/>
        <end position="139"/>
    </location>
</feature>
<dbReference type="PANTHER" id="PTHR30461:SF2">
    <property type="entry name" value="SERINE RECOMBINASE PINE-RELATED"/>
    <property type="match status" value="1"/>
</dbReference>
<keyword evidence="2" id="KW-0233">DNA recombination</keyword>
<dbReference type="InterPro" id="IPR036162">
    <property type="entry name" value="Resolvase-like_N_sf"/>
</dbReference>
<dbReference type="OrthoDB" id="2290206at2"/>
<dbReference type="PANTHER" id="PTHR30461">
    <property type="entry name" value="DNA-INVERTASE FROM LAMBDOID PROPHAGE"/>
    <property type="match status" value="1"/>
</dbReference>